<evidence type="ECO:0000313" key="1">
    <source>
        <dbReference type="EMBL" id="CDL86675.1"/>
    </source>
</evidence>
<evidence type="ECO:0000313" key="2">
    <source>
        <dbReference type="Proteomes" id="UP000019197"/>
    </source>
</evidence>
<comment type="caution">
    <text evidence="1">The sequence shown here is derived from an EMBL/GenBank/DDBJ whole genome shotgun (WGS) entry which is preliminary data.</text>
</comment>
<gene>
    <name evidence="1" type="ORF">XCR1_4300024</name>
</gene>
<accession>W1JAY6</accession>
<protein>
    <submittedName>
        <fullName evidence="1">Uncharacterized protein</fullName>
    </submittedName>
</protein>
<organism evidence="1 2">
    <name type="scientific">Xenorhabdus cabanillasii JM26</name>
    <dbReference type="NCBI Taxonomy" id="1427517"/>
    <lineage>
        <taxon>Bacteria</taxon>
        <taxon>Pseudomonadati</taxon>
        <taxon>Pseudomonadota</taxon>
        <taxon>Gammaproteobacteria</taxon>
        <taxon>Enterobacterales</taxon>
        <taxon>Morganellaceae</taxon>
        <taxon>Xenorhabdus</taxon>
    </lineage>
</organism>
<proteinExistence type="predicted"/>
<dbReference type="AlphaFoldDB" id="W1JAY6"/>
<dbReference type="Proteomes" id="UP000019197">
    <property type="component" value="Unassembled WGS sequence"/>
</dbReference>
<dbReference type="RefSeq" id="WP_038267221.1">
    <property type="nucleotide sequence ID" value="NZ_CAWLVK010000369.1"/>
</dbReference>
<sequence length="130" mass="14875">MSDINMLFDKAIKLAIQPFLIKLAKEVGQEIKVNIIGKFDNDLVETEYVSPTYTGKGKSHGEVKVMFKEAFPERYRFTAEAVIYNLKPSSGYSGFVMKGRLVFNNGECEFGPLPGRNKYNFWGWQELTDF</sequence>
<name>W1JAY6_9GAMM</name>
<reference evidence="1 2" key="1">
    <citation type="submission" date="2013-11" db="EMBL/GenBank/DDBJ databases">
        <title>Draft genome sequence and annotation of the entomopathogenic bacterium, Xenorhabdus cabanillasi strain JM26.</title>
        <authorList>
            <person name="Gualtieri M."/>
            <person name="Ogier J.C."/>
            <person name="Pages S."/>
            <person name="Givaudan A."/>
            <person name="Gaudriault S."/>
        </authorList>
    </citation>
    <scope>NUCLEOTIDE SEQUENCE [LARGE SCALE GENOMIC DNA]</scope>
    <source>
        <strain evidence="1 2">JM26</strain>
    </source>
</reference>
<dbReference type="EMBL" id="CBXE010000369">
    <property type="protein sequence ID" value="CDL86675.1"/>
    <property type="molecule type" value="Genomic_DNA"/>
</dbReference>